<dbReference type="Proteomes" id="UP000231019">
    <property type="component" value="Unassembled WGS sequence"/>
</dbReference>
<dbReference type="AlphaFoldDB" id="A0A2M7FZZ5"/>
<evidence type="ECO:0000313" key="2">
    <source>
        <dbReference type="EMBL" id="PIW14989.1"/>
    </source>
</evidence>
<protein>
    <submittedName>
        <fullName evidence="2">Uncharacterized protein</fullName>
    </submittedName>
</protein>
<evidence type="ECO:0000256" key="1">
    <source>
        <dbReference type="SAM" id="Coils"/>
    </source>
</evidence>
<comment type="caution">
    <text evidence="2">The sequence shown here is derived from an EMBL/GenBank/DDBJ whole genome shotgun (WGS) entry which is preliminary data.</text>
</comment>
<feature type="coiled-coil region" evidence="1">
    <location>
        <begin position="137"/>
        <end position="164"/>
    </location>
</feature>
<organism evidence="2 3">
    <name type="scientific">bacterium (Candidatus Blackallbacteria) CG17_big_fil_post_rev_8_21_14_2_50_48_46</name>
    <dbReference type="NCBI Taxonomy" id="2014261"/>
    <lineage>
        <taxon>Bacteria</taxon>
        <taxon>Candidatus Blackallbacteria</taxon>
    </lineage>
</organism>
<evidence type="ECO:0000313" key="3">
    <source>
        <dbReference type="Proteomes" id="UP000231019"/>
    </source>
</evidence>
<reference evidence="2 3" key="1">
    <citation type="submission" date="2017-09" db="EMBL/GenBank/DDBJ databases">
        <title>Depth-based differentiation of microbial function through sediment-hosted aquifers and enrichment of novel symbionts in the deep terrestrial subsurface.</title>
        <authorList>
            <person name="Probst A.J."/>
            <person name="Ladd B."/>
            <person name="Jarett J.K."/>
            <person name="Geller-Mcgrath D.E."/>
            <person name="Sieber C.M."/>
            <person name="Emerson J.B."/>
            <person name="Anantharaman K."/>
            <person name="Thomas B.C."/>
            <person name="Malmstrom R."/>
            <person name="Stieglmeier M."/>
            <person name="Klingl A."/>
            <person name="Woyke T."/>
            <person name="Ryan C.M."/>
            <person name="Banfield J.F."/>
        </authorList>
    </citation>
    <scope>NUCLEOTIDE SEQUENCE [LARGE SCALE GENOMIC DNA]</scope>
    <source>
        <strain evidence="2">CG17_big_fil_post_rev_8_21_14_2_50_48_46</strain>
    </source>
</reference>
<sequence>MPDIQSRVRVAQLMTGDTPQGLYVKGEHGTFASHAEAETVAKKVADAPDQDAVILETENGGYQVLGVDEIHTLLPAGQLGGDVIREAPIVSFVASDPLTGQENVIGQHSATDSALENAPVRKTALDKYEQRFGKQLNKVLGEDKQAYLNELNQLQQSLEAQGIKVTIELDDDVFENREKLEGFRNMLNYAHDNLQTLKERSITEIAIVDEWDGVFGTKVDLEYDKKEGVRRLEIGDDFLNDWGESHNLLDKTSLNKLKDEMGETLKEDELEQRTAVFNDIRSSLTQTHRQLNSLQQRSFQGEKIDPKPVLEGLEQELKRLETEVIPQAEKRFENLSVKHERKLSQRYLETFESTVKGVRDQMEKLRKLPPDMDSLELNARLEKLKLLLLKGMKEIPDQRNYVGLYSSGFGDGARPSAGVMFSHAFGEEKNTVASIRAGTSAPLKMQGNSKNDIMLGLGLNHTFHSGNKLLDGANASVGIGFSRDTPFFVGLTASNSWYLTPYHGLQDEMSVVGGVHATIGSFNNLGASVDLNKHLSSKVDFEGYGEVSLWNQAAEAELELALSKNKDFYVTAGVGTNKLLYAGIGIADKYELEVGLGGISVGKDSNNLPGETGWEVGVRNFILPIPYFRHNRVPGYQFSYNDKSTEYITPNGSFMTIRQNELGENYRQAYVPDPKASTDPNKVVYRRVSSKAELDHLDQAPSREISIGPLGYLTVYEEGKKIIDDGLIQKEMNEADLGIITDQAGVLWFDRMKKDGDRSLGNRREEMPLPLYRAVHY</sequence>
<proteinExistence type="predicted"/>
<name>A0A2M7FZZ5_9BACT</name>
<keyword evidence="1" id="KW-0175">Coiled coil</keyword>
<dbReference type="EMBL" id="PFFQ01000054">
    <property type="protein sequence ID" value="PIW14989.1"/>
    <property type="molecule type" value="Genomic_DNA"/>
</dbReference>
<accession>A0A2M7FZZ5</accession>
<gene>
    <name evidence="2" type="ORF">COW36_18865</name>
</gene>
<feature type="coiled-coil region" evidence="1">
    <location>
        <begin position="310"/>
        <end position="368"/>
    </location>
</feature>